<sequence>MAWLGRFAGALVLTTSLAAVGLGGYLIGTGQDTG</sequence>
<name>D7C970_STRBB</name>
<evidence type="ECO:0000313" key="2">
    <source>
        <dbReference type="Proteomes" id="UP000000377"/>
    </source>
</evidence>
<proteinExistence type="predicted"/>
<reference evidence="1 2" key="1">
    <citation type="journal article" date="2010" name="J. Bacteriol.">
        <title>Genome sequence of the milbemycin-producing bacterium Streptomyces bingchenggensis.</title>
        <authorList>
            <person name="Wang X.J."/>
            <person name="Yan Y.J."/>
            <person name="Zhang B."/>
            <person name="An J."/>
            <person name="Wang J.J."/>
            <person name="Tian J."/>
            <person name="Jiang L."/>
            <person name="Chen Y.H."/>
            <person name="Huang S.X."/>
            <person name="Yin M."/>
            <person name="Zhang J."/>
            <person name="Gao A.L."/>
            <person name="Liu C.X."/>
            <person name="Zhu Z.X."/>
            <person name="Xiang W.S."/>
        </authorList>
    </citation>
    <scope>NUCLEOTIDE SEQUENCE [LARGE SCALE GENOMIC DNA]</scope>
    <source>
        <strain evidence="1 2">BCW-1</strain>
    </source>
</reference>
<dbReference type="AlphaFoldDB" id="D7C970"/>
<dbReference type="HOGENOM" id="CLU_3376253_0_0_11"/>
<evidence type="ECO:0000313" key="1">
    <source>
        <dbReference type="EMBL" id="ADI10588.1"/>
    </source>
</evidence>
<dbReference type="EMBL" id="CP002047">
    <property type="protein sequence ID" value="ADI10588.1"/>
    <property type="molecule type" value="Genomic_DNA"/>
</dbReference>
<dbReference type="Proteomes" id="UP000000377">
    <property type="component" value="Chromosome"/>
</dbReference>
<keyword evidence="2" id="KW-1185">Reference proteome</keyword>
<organism evidence="1 2">
    <name type="scientific">Streptomyces bingchenggensis (strain BCW-1)</name>
    <dbReference type="NCBI Taxonomy" id="749414"/>
    <lineage>
        <taxon>Bacteria</taxon>
        <taxon>Bacillati</taxon>
        <taxon>Actinomycetota</taxon>
        <taxon>Actinomycetes</taxon>
        <taxon>Kitasatosporales</taxon>
        <taxon>Streptomycetaceae</taxon>
        <taxon>Streptomyces</taxon>
    </lineage>
</organism>
<gene>
    <name evidence="1" type="ordered locus">SBI_07468</name>
</gene>
<accession>D7C970</accession>
<protein>
    <submittedName>
        <fullName evidence="1">Uncharacterized protein</fullName>
    </submittedName>
</protein>
<dbReference type="KEGG" id="sbh:SBI_07468"/>